<dbReference type="InterPro" id="IPR012862">
    <property type="entry name" value="DUF1635"/>
</dbReference>
<evidence type="ECO:0000313" key="3">
    <source>
        <dbReference type="Proteomes" id="UP000824890"/>
    </source>
</evidence>
<dbReference type="Proteomes" id="UP000824890">
    <property type="component" value="Unassembled WGS sequence"/>
</dbReference>
<organism evidence="2 3">
    <name type="scientific">Brassica napus</name>
    <name type="common">Rape</name>
    <dbReference type="NCBI Taxonomy" id="3708"/>
    <lineage>
        <taxon>Eukaryota</taxon>
        <taxon>Viridiplantae</taxon>
        <taxon>Streptophyta</taxon>
        <taxon>Embryophyta</taxon>
        <taxon>Tracheophyta</taxon>
        <taxon>Spermatophyta</taxon>
        <taxon>Magnoliopsida</taxon>
        <taxon>eudicotyledons</taxon>
        <taxon>Gunneridae</taxon>
        <taxon>Pentapetalae</taxon>
        <taxon>rosids</taxon>
        <taxon>malvids</taxon>
        <taxon>Brassicales</taxon>
        <taxon>Brassicaceae</taxon>
        <taxon>Brassiceae</taxon>
        <taxon>Brassica</taxon>
    </lineage>
</organism>
<feature type="region of interest" description="Disordered" evidence="1">
    <location>
        <begin position="186"/>
        <end position="246"/>
    </location>
</feature>
<dbReference type="PANTHER" id="PTHR33882:SF25">
    <property type="entry name" value="BNAC09G46750D PROTEIN"/>
    <property type="match status" value="1"/>
</dbReference>
<dbReference type="PANTHER" id="PTHR33882">
    <property type="entry name" value="PATHOGENIC TYPE III EFFECTOR AVIRULENCE FACTOR AVR AVRRPT-CLEAVAGE: CLEAVAGE SITE PROTEIN"/>
    <property type="match status" value="1"/>
</dbReference>
<dbReference type="Pfam" id="PF07795">
    <property type="entry name" value="DUF1635"/>
    <property type="match status" value="1"/>
</dbReference>
<protein>
    <submittedName>
        <fullName evidence="2">Uncharacterized protein</fullName>
    </submittedName>
</protein>
<feature type="compositionally biased region" description="Polar residues" evidence="1">
    <location>
        <begin position="212"/>
        <end position="223"/>
    </location>
</feature>
<comment type="caution">
    <text evidence="2">The sequence shown here is derived from an EMBL/GenBank/DDBJ whole genome shotgun (WGS) entry which is preliminary data.</text>
</comment>
<sequence>MYQETQQLYQLWRLAIQERDEAREQLMHSLAELSQLRELLNTVLLSKEKIRSYYLEPADESTGHQNYSYDLFPGESPSNFSVNSCPLDLSVLSNQMCFVVENMRDYETVVLEMIGGVLPENGKFLQAVSEAGSLVESLFVAGPVPKWINPPKNSPWLSVPQFGDWDQKGGGTIPDYSMDFTKIREMRKQNKRDPSRASLGNEDELVKPPESATATAKLTTVHSENQHHFSPAHHHQPHSPSFGLWSFGNRRGEASSAASTAASKLEGFFSSNGAVFIY</sequence>
<proteinExistence type="predicted"/>
<dbReference type="EMBL" id="JAGKQM010000010">
    <property type="protein sequence ID" value="KAH0907624.1"/>
    <property type="molecule type" value="Genomic_DNA"/>
</dbReference>
<feature type="compositionally biased region" description="Basic and acidic residues" evidence="1">
    <location>
        <begin position="186"/>
        <end position="195"/>
    </location>
</feature>
<evidence type="ECO:0000256" key="1">
    <source>
        <dbReference type="SAM" id="MobiDB-lite"/>
    </source>
</evidence>
<reference evidence="2 3" key="1">
    <citation type="submission" date="2021-05" db="EMBL/GenBank/DDBJ databases">
        <title>Genome Assembly of Synthetic Allotetraploid Brassica napus Reveals Homoeologous Exchanges between Subgenomes.</title>
        <authorList>
            <person name="Davis J.T."/>
        </authorList>
    </citation>
    <scope>NUCLEOTIDE SEQUENCE [LARGE SCALE GENOMIC DNA]</scope>
    <source>
        <strain evidence="3">cv. Da-Ae</strain>
        <tissue evidence="2">Seedling</tissue>
    </source>
</reference>
<accession>A0ABQ8BS36</accession>
<keyword evidence="3" id="KW-1185">Reference proteome</keyword>
<evidence type="ECO:0000313" key="2">
    <source>
        <dbReference type="EMBL" id="KAH0907624.1"/>
    </source>
</evidence>
<name>A0ABQ8BS36_BRANA</name>
<gene>
    <name evidence="2" type="ORF">HID58_039451</name>
</gene>